<accession>A0A2P4WY60</accession>
<dbReference type="AlphaFoldDB" id="A0A2P4WY60"/>
<reference evidence="1 2" key="1">
    <citation type="journal article" date="2017" name="Genome Biol. Evol.">
        <title>Phytophthora megakarya and P. palmivora, closely related causal agents of cacao black pod rot, underwent increases in genome sizes and gene numbers by different mechanisms.</title>
        <authorList>
            <person name="Ali S.S."/>
            <person name="Shao J."/>
            <person name="Lary D.J."/>
            <person name="Kronmiller B."/>
            <person name="Shen D."/>
            <person name="Strem M.D."/>
            <person name="Amoako-Attah I."/>
            <person name="Akrofi A.Y."/>
            <person name="Begoude B.A."/>
            <person name="Ten Hoopen G.M."/>
            <person name="Coulibaly K."/>
            <person name="Kebe B.I."/>
            <person name="Melnick R.L."/>
            <person name="Guiltinan M.J."/>
            <person name="Tyler B.M."/>
            <person name="Meinhardt L.W."/>
            <person name="Bailey B.A."/>
        </authorList>
    </citation>
    <scope>NUCLEOTIDE SEQUENCE [LARGE SCALE GENOMIC DNA]</scope>
    <source>
        <strain evidence="2">sbr112.9</strain>
    </source>
</reference>
<sequence>MGSSGSCTKTQQKSISDFLSVEEQSRFERDLPEFQSECALPDSFVECTSSKRLLAVKFELLRIGSSHHIIALARLMQSSIIRALELVWNVGGVITDNAGQCARARRILALRWPNIFLRCFAHDVNNLVKAVLQTGLKTDTKQAASATAVLNSSSRAAKRTMQVCFANLLRVRTALEDFPHEFRNNPEFPSSLTLTVILQNLVVAERVIQPLSETSFRLQKNGKTMADVVRCFEKNHSAFAACPYASYPAPVVEKR</sequence>
<evidence type="ECO:0008006" key="3">
    <source>
        <dbReference type="Google" id="ProtNLM"/>
    </source>
</evidence>
<proteinExistence type="predicted"/>
<dbReference type="Proteomes" id="UP000237271">
    <property type="component" value="Unassembled WGS sequence"/>
</dbReference>
<dbReference type="OrthoDB" id="121607at2759"/>
<evidence type="ECO:0000313" key="1">
    <source>
        <dbReference type="EMBL" id="POM58227.1"/>
    </source>
</evidence>
<organism evidence="1 2">
    <name type="scientific">Phytophthora palmivora</name>
    <dbReference type="NCBI Taxonomy" id="4796"/>
    <lineage>
        <taxon>Eukaryota</taxon>
        <taxon>Sar</taxon>
        <taxon>Stramenopiles</taxon>
        <taxon>Oomycota</taxon>
        <taxon>Peronosporomycetes</taxon>
        <taxon>Peronosporales</taxon>
        <taxon>Peronosporaceae</taxon>
        <taxon>Phytophthora</taxon>
    </lineage>
</organism>
<comment type="caution">
    <text evidence="1">The sequence shown here is derived from an EMBL/GenBank/DDBJ whole genome shotgun (WGS) entry which is preliminary data.</text>
</comment>
<dbReference type="EMBL" id="NCKW01020310">
    <property type="protein sequence ID" value="POM58227.1"/>
    <property type="molecule type" value="Genomic_DNA"/>
</dbReference>
<evidence type="ECO:0000313" key="2">
    <source>
        <dbReference type="Proteomes" id="UP000237271"/>
    </source>
</evidence>
<gene>
    <name evidence="1" type="ORF">PHPALM_37159</name>
</gene>
<name>A0A2P4WY60_9STRA</name>
<keyword evidence="2" id="KW-1185">Reference proteome</keyword>
<protein>
    <recommendedName>
        <fullName evidence="3">DUF659 domain-containing protein</fullName>
    </recommendedName>
</protein>